<gene>
    <name evidence="2" type="ORF">BC792_10346</name>
</gene>
<comment type="caution">
    <text evidence="2">The sequence shown here is derived from an EMBL/GenBank/DDBJ whole genome shotgun (WGS) entry which is preliminary data.</text>
</comment>
<evidence type="ECO:0000256" key="1">
    <source>
        <dbReference type="SAM" id="MobiDB-lite"/>
    </source>
</evidence>
<dbReference type="Proteomes" id="UP000325105">
    <property type="component" value="Unassembled WGS sequence"/>
</dbReference>
<evidence type="ECO:0000313" key="3">
    <source>
        <dbReference type="Proteomes" id="UP000325105"/>
    </source>
</evidence>
<reference evidence="2 3" key="1">
    <citation type="submission" date="2019-07" db="EMBL/GenBank/DDBJ databases">
        <title>Genomic Encyclopedia of Archaeal and Bacterial Type Strains, Phase II (KMG-II): from individual species to whole genera.</title>
        <authorList>
            <person name="Goeker M."/>
        </authorList>
    </citation>
    <scope>NUCLEOTIDE SEQUENCE [LARGE SCALE GENOMIC DNA]</scope>
    <source>
        <strain evidence="2 3">DSM 18850</strain>
    </source>
</reference>
<feature type="region of interest" description="Disordered" evidence="1">
    <location>
        <begin position="77"/>
        <end position="102"/>
    </location>
</feature>
<name>A0A5S5DMG1_9SPHI</name>
<proteinExistence type="predicted"/>
<dbReference type="AlphaFoldDB" id="A0A5S5DMG1"/>
<dbReference type="EMBL" id="VNHX01000003">
    <property type="protein sequence ID" value="TYP97120.1"/>
    <property type="molecule type" value="Genomic_DNA"/>
</dbReference>
<sequence length="102" mass="11361">MPVPSIQQRPKKHPAQKQNLKIPRKKTAVKQSPAKKAGKTKGIAAVTAATNPATVRPILQWDFLYFLRLKPKAILQKQKNKNSDSRKPTTLQAIPLFGSPLK</sequence>
<keyword evidence="3" id="KW-1185">Reference proteome</keyword>
<protein>
    <submittedName>
        <fullName evidence="2">Uncharacterized protein</fullName>
    </submittedName>
</protein>
<feature type="region of interest" description="Disordered" evidence="1">
    <location>
        <begin position="1"/>
        <end position="41"/>
    </location>
</feature>
<accession>A0A5S5DMG1</accession>
<organism evidence="2 3">
    <name type="scientific">Sphingobacterium allocomposti</name>
    <dbReference type="NCBI Taxonomy" id="415956"/>
    <lineage>
        <taxon>Bacteria</taxon>
        <taxon>Pseudomonadati</taxon>
        <taxon>Bacteroidota</taxon>
        <taxon>Sphingobacteriia</taxon>
        <taxon>Sphingobacteriales</taxon>
        <taxon>Sphingobacteriaceae</taxon>
        <taxon>Sphingobacterium</taxon>
    </lineage>
</organism>
<evidence type="ECO:0000313" key="2">
    <source>
        <dbReference type="EMBL" id="TYP97120.1"/>
    </source>
</evidence>